<name>A0A933SB68_UNCEI</name>
<feature type="domain" description="Methyltransferase small" evidence="6">
    <location>
        <begin position="118"/>
        <end position="201"/>
    </location>
</feature>
<feature type="binding site" evidence="5">
    <location>
        <position position="193"/>
    </location>
    <ligand>
        <name>S-adenosyl-L-methionine</name>
        <dbReference type="ChEBI" id="CHEBI:59789"/>
    </ligand>
</feature>
<dbReference type="InterPro" id="IPR050320">
    <property type="entry name" value="N5-glutamine_MTase"/>
</dbReference>
<feature type="domain" description="Release factor glutamine methyltransferase N-terminal" evidence="7">
    <location>
        <begin position="8"/>
        <end position="76"/>
    </location>
</feature>
<organism evidence="8 9">
    <name type="scientific">Eiseniibacteriota bacterium</name>
    <dbReference type="NCBI Taxonomy" id="2212470"/>
    <lineage>
        <taxon>Bacteria</taxon>
        <taxon>Candidatus Eiseniibacteriota</taxon>
    </lineage>
</organism>
<dbReference type="AlphaFoldDB" id="A0A933SB68"/>
<evidence type="ECO:0000256" key="3">
    <source>
        <dbReference type="ARBA" id="ARBA00022691"/>
    </source>
</evidence>
<dbReference type="Pfam" id="PF05175">
    <property type="entry name" value="MTS"/>
    <property type="match status" value="1"/>
</dbReference>
<protein>
    <recommendedName>
        <fullName evidence="5">Release factor glutamine methyltransferase</fullName>
        <shortName evidence="5">RF MTase</shortName>
        <ecNumber evidence="5">2.1.1.297</ecNumber>
    </recommendedName>
    <alternativeName>
        <fullName evidence="5">N5-glutamine methyltransferase PrmC</fullName>
    </alternativeName>
    <alternativeName>
        <fullName evidence="5">Protein-(glutamine-N5) MTase PrmC</fullName>
    </alternativeName>
    <alternativeName>
        <fullName evidence="5">Protein-glutamine N-methyltransferase PrmC</fullName>
    </alternativeName>
</protein>
<evidence type="ECO:0000256" key="2">
    <source>
        <dbReference type="ARBA" id="ARBA00022679"/>
    </source>
</evidence>
<comment type="caution">
    <text evidence="8">The sequence shown here is derived from an EMBL/GenBank/DDBJ whole genome shotgun (WGS) entry which is preliminary data.</text>
</comment>
<keyword evidence="1 5" id="KW-0489">Methyltransferase</keyword>
<evidence type="ECO:0000313" key="9">
    <source>
        <dbReference type="Proteomes" id="UP000696931"/>
    </source>
</evidence>
<dbReference type="InterPro" id="IPR002052">
    <property type="entry name" value="DNA_methylase_N6_adenine_CS"/>
</dbReference>
<dbReference type="PANTHER" id="PTHR18895:SF74">
    <property type="entry name" value="MTRF1L RELEASE FACTOR GLUTAMINE METHYLTRANSFERASE"/>
    <property type="match status" value="1"/>
</dbReference>
<dbReference type="GO" id="GO:0003676">
    <property type="term" value="F:nucleic acid binding"/>
    <property type="evidence" value="ECO:0007669"/>
    <property type="project" value="InterPro"/>
</dbReference>
<dbReference type="Gene3D" id="3.40.50.150">
    <property type="entry name" value="Vaccinia Virus protein VP39"/>
    <property type="match status" value="1"/>
</dbReference>
<feature type="binding site" evidence="5">
    <location>
        <position position="148"/>
    </location>
    <ligand>
        <name>S-adenosyl-L-methionine</name>
        <dbReference type="ChEBI" id="CHEBI:59789"/>
    </ligand>
</feature>
<dbReference type="GO" id="GO:0102559">
    <property type="term" value="F:peptide chain release factor N(5)-glutamine methyltransferase activity"/>
    <property type="evidence" value="ECO:0007669"/>
    <property type="project" value="UniProtKB-EC"/>
</dbReference>
<keyword evidence="2 5" id="KW-0808">Transferase</keyword>
<proteinExistence type="inferred from homology"/>
<dbReference type="EMBL" id="JACRIW010000025">
    <property type="protein sequence ID" value="MBI5168480.1"/>
    <property type="molecule type" value="Genomic_DNA"/>
</dbReference>
<dbReference type="NCBIfam" id="TIGR03534">
    <property type="entry name" value="RF_mod_PrmC"/>
    <property type="match status" value="1"/>
</dbReference>
<evidence type="ECO:0000256" key="1">
    <source>
        <dbReference type="ARBA" id="ARBA00022603"/>
    </source>
</evidence>
<evidence type="ECO:0000256" key="4">
    <source>
        <dbReference type="ARBA" id="ARBA00048391"/>
    </source>
</evidence>
<feature type="binding site" evidence="5">
    <location>
        <position position="177"/>
    </location>
    <ligand>
        <name>S-adenosyl-L-methionine</name>
        <dbReference type="ChEBI" id="CHEBI:59789"/>
    </ligand>
</feature>
<keyword evidence="3 5" id="KW-0949">S-adenosyl-L-methionine</keyword>
<dbReference type="InterPro" id="IPR004556">
    <property type="entry name" value="HemK-like"/>
</dbReference>
<comment type="function">
    <text evidence="5">Methylates the class 1 translation termination release factors RF1/PrfA and RF2/PrfB on the glutamine residue of the universally conserved GGQ motif.</text>
</comment>
<reference evidence="8" key="1">
    <citation type="submission" date="2020-07" db="EMBL/GenBank/DDBJ databases">
        <title>Huge and variable diversity of episymbiotic CPR bacteria and DPANN archaea in groundwater ecosystems.</title>
        <authorList>
            <person name="He C.Y."/>
            <person name="Keren R."/>
            <person name="Whittaker M."/>
            <person name="Farag I.F."/>
            <person name="Doudna J."/>
            <person name="Cate J.H.D."/>
            <person name="Banfield J.F."/>
        </authorList>
    </citation>
    <scope>NUCLEOTIDE SEQUENCE</scope>
    <source>
        <strain evidence="8">NC_groundwater_1813_Pr3_B-0.1um_71_17</strain>
    </source>
</reference>
<dbReference type="Proteomes" id="UP000696931">
    <property type="component" value="Unassembled WGS sequence"/>
</dbReference>
<feature type="binding site" evidence="5">
    <location>
        <begin position="193"/>
        <end position="196"/>
    </location>
    <ligand>
        <name>substrate</name>
    </ligand>
</feature>
<accession>A0A933SB68</accession>
<comment type="catalytic activity">
    <reaction evidence="4 5">
        <text>L-glutaminyl-[peptide chain release factor] + S-adenosyl-L-methionine = N(5)-methyl-L-glutaminyl-[peptide chain release factor] + S-adenosyl-L-homocysteine + H(+)</text>
        <dbReference type="Rhea" id="RHEA:42896"/>
        <dbReference type="Rhea" id="RHEA-COMP:10271"/>
        <dbReference type="Rhea" id="RHEA-COMP:10272"/>
        <dbReference type="ChEBI" id="CHEBI:15378"/>
        <dbReference type="ChEBI" id="CHEBI:30011"/>
        <dbReference type="ChEBI" id="CHEBI:57856"/>
        <dbReference type="ChEBI" id="CHEBI:59789"/>
        <dbReference type="ChEBI" id="CHEBI:61891"/>
        <dbReference type="EC" id="2.1.1.297"/>
    </reaction>
</comment>
<evidence type="ECO:0000313" key="8">
    <source>
        <dbReference type="EMBL" id="MBI5168480.1"/>
    </source>
</evidence>
<dbReference type="EC" id="2.1.1.297" evidence="5"/>
<dbReference type="SUPFAM" id="SSF53335">
    <property type="entry name" value="S-adenosyl-L-methionine-dependent methyltransferases"/>
    <property type="match status" value="1"/>
</dbReference>
<dbReference type="GO" id="GO:0032259">
    <property type="term" value="P:methylation"/>
    <property type="evidence" value="ECO:0007669"/>
    <property type="project" value="UniProtKB-KW"/>
</dbReference>
<dbReference type="HAMAP" id="MF_02126">
    <property type="entry name" value="RF_methyltr_PrmC"/>
    <property type="match status" value="1"/>
</dbReference>
<evidence type="ECO:0000259" key="6">
    <source>
        <dbReference type="Pfam" id="PF05175"/>
    </source>
</evidence>
<feature type="binding site" evidence="5">
    <location>
        <begin position="125"/>
        <end position="129"/>
    </location>
    <ligand>
        <name>S-adenosyl-L-methionine</name>
        <dbReference type="ChEBI" id="CHEBI:59789"/>
    </ligand>
</feature>
<evidence type="ECO:0000259" key="7">
    <source>
        <dbReference type="Pfam" id="PF17827"/>
    </source>
</evidence>
<dbReference type="InterPro" id="IPR007848">
    <property type="entry name" value="Small_mtfrase_dom"/>
</dbReference>
<dbReference type="PANTHER" id="PTHR18895">
    <property type="entry name" value="HEMK METHYLTRANSFERASE"/>
    <property type="match status" value="1"/>
</dbReference>
<dbReference type="NCBIfam" id="TIGR00536">
    <property type="entry name" value="hemK_fam"/>
    <property type="match status" value="1"/>
</dbReference>
<dbReference type="InterPro" id="IPR019874">
    <property type="entry name" value="RF_methyltr_PrmC"/>
</dbReference>
<dbReference type="PROSITE" id="PS00092">
    <property type="entry name" value="N6_MTASE"/>
    <property type="match status" value="1"/>
</dbReference>
<dbReference type="Pfam" id="PF17827">
    <property type="entry name" value="PrmC_N"/>
    <property type="match status" value="1"/>
</dbReference>
<gene>
    <name evidence="5 8" type="primary">prmC</name>
    <name evidence="8" type="ORF">HZA61_03230</name>
</gene>
<evidence type="ECO:0000256" key="5">
    <source>
        <dbReference type="HAMAP-Rule" id="MF_02126"/>
    </source>
</evidence>
<dbReference type="CDD" id="cd02440">
    <property type="entry name" value="AdoMet_MTases"/>
    <property type="match status" value="1"/>
</dbReference>
<dbReference type="InterPro" id="IPR029063">
    <property type="entry name" value="SAM-dependent_MTases_sf"/>
</dbReference>
<dbReference type="Gene3D" id="1.10.8.10">
    <property type="entry name" value="DNA helicase RuvA subunit, C-terminal domain"/>
    <property type="match status" value="1"/>
</dbReference>
<sequence length="303" mass="32776">MALTVALALQDALTRLERVPSSPRSDAEELRSRVLGTGRGALRLLAARELTAAQGETFERWLTRREAGEPVQYITGRAAFRDLDLAVDSRVLVPRPETEGLVEAVLVVLAAERTRGEMPRVLDLGTGSGAIALALAQEAPHARVTAVDASEGALQVARANAEACALADRVTFVHGDWFGGVAEDERFEVVVSNPPYIAESDADSLPADVRDWEPHEALFSGPDGLDAPREIVDTAPRHLVAGGLLALELSESHAHEVAAWLEGAHDWRDVRVLDDLSGRPRVLLARRERGPAIAPAQWGEERR</sequence>
<comment type="similarity">
    <text evidence="5">Belongs to the protein N5-glutamine methyltransferase family. PrmC subfamily.</text>
</comment>
<dbReference type="InterPro" id="IPR040758">
    <property type="entry name" value="PrmC_N"/>
</dbReference>